<feature type="domain" description="PTS EIIB type-2" evidence="4">
    <location>
        <begin position="396"/>
        <end position="486"/>
    </location>
</feature>
<protein>
    <recommendedName>
        <fullName evidence="8">PTS system EIIA component</fullName>
    </recommendedName>
</protein>
<dbReference type="InterPro" id="IPR002178">
    <property type="entry name" value="PTS_EIIA_type-2_dom"/>
</dbReference>
<evidence type="ECO:0008006" key="8">
    <source>
        <dbReference type="Google" id="ProtNLM"/>
    </source>
</evidence>
<dbReference type="GO" id="GO:0008982">
    <property type="term" value="F:protein-N(PI)-phosphohistidine-sugar phosphotransferase activity"/>
    <property type="evidence" value="ECO:0007669"/>
    <property type="project" value="InterPro"/>
</dbReference>
<dbReference type="PROSITE" id="PS51372">
    <property type="entry name" value="PRD_2"/>
    <property type="match status" value="1"/>
</dbReference>
<name>A0A0R2AFP4_9LACO</name>
<dbReference type="CDD" id="cd05568">
    <property type="entry name" value="PTS_IIB_bgl_like"/>
    <property type="match status" value="1"/>
</dbReference>
<dbReference type="Gene3D" id="3.40.930.10">
    <property type="entry name" value="Mannitol-specific EII, Chain A"/>
    <property type="match status" value="1"/>
</dbReference>
<dbReference type="InterPro" id="IPR036634">
    <property type="entry name" value="PRD_sf"/>
</dbReference>
<keyword evidence="2" id="KW-0677">Repeat</keyword>
<dbReference type="InterPro" id="IPR050661">
    <property type="entry name" value="BglG_antiterminators"/>
</dbReference>
<dbReference type="Pfam" id="PF00359">
    <property type="entry name" value="PTS_EIIA_2"/>
    <property type="match status" value="1"/>
</dbReference>
<dbReference type="GO" id="GO:0009401">
    <property type="term" value="P:phosphoenolpyruvate-dependent sugar phosphotransferase system"/>
    <property type="evidence" value="ECO:0007669"/>
    <property type="project" value="InterPro"/>
</dbReference>
<dbReference type="InterPro" id="IPR016152">
    <property type="entry name" value="PTrfase/Anion_transptr"/>
</dbReference>
<dbReference type="GO" id="GO:0006355">
    <property type="term" value="P:regulation of DNA-templated transcription"/>
    <property type="evidence" value="ECO:0007669"/>
    <property type="project" value="InterPro"/>
</dbReference>
<dbReference type="Pfam" id="PF00874">
    <property type="entry name" value="PRD"/>
    <property type="match status" value="1"/>
</dbReference>
<dbReference type="OrthoDB" id="369398at2"/>
<evidence type="ECO:0000259" key="5">
    <source>
        <dbReference type="PROSITE" id="PS51372"/>
    </source>
</evidence>
<dbReference type="SUPFAM" id="SSF55804">
    <property type="entry name" value="Phoshotransferase/anion transport protein"/>
    <property type="match status" value="1"/>
</dbReference>
<keyword evidence="1" id="KW-0808">Transferase</keyword>
<dbReference type="Proteomes" id="UP000051733">
    <property type="component" value="Unassembled WGS sequence"/>
</dbReference>
<feature type="domain" description="PRD" evidence="5">
    <location>
        <begin position="285"/>
        <end position="391"/>
    </location>
</feature>
<dbReference type="Gene3D" id="1.10.10.10">
    <property type="entry name" value="Winged helix-like DNA-binding domain superfamily/Winged helix DNA-binding domain"/>
    <property type="match status" value="1"/>
</dbReference>
<proteinExistence type="predicted"/>
<dbReference type="InterPro" id="IPR036095">
    <property type="entry name" value="PTS_EIIB-like_sf"/>
</dbReference>
<dbReference type="SUPFAM" id="SSF52794">
    <property type="entry name" value="PTS system IIB component-like"/>
    <property type="match status" value="1"/>
</dbReference>
<dbReference type="STRING" id="1423813.FC26_GL001418"/>
<keyword evidence="7" id="KW-1185">Reference proteome</keyword>
<dbReference type="EMBL" id="AYYY01000002">
    <property type="protein sequence ID" value="KRM62713.1"/>
    <property type="molecule type" value="Genomic_DNA"/>
</dbReference>
<dbReference type="SUPFAM" id="SSF63520">
    <property type="entry name" value="PTS-regulatory domain, PRD"/>
    <property type="match status" value="1"/>
</dbReference>
<reference evidence="6 7" key="1">
    <citation type="journal article" date="2015" name="Genome Announc.">
        <title>Expanding the biotechnology potential of lactobacilli through comparative genomics of 213 strains and associated genera.</title>
        <authorList>
            <person name="Sun Z."/>
            <person name="Harris H.M."/>
            <person name="McCann A."/>
            <person name="Guo C."/>
            <person name="Argimon S."/>
            <person name="Zhang W."/>
            <person name="Yang X."/>
            <person name="Jeffery I.B."/>
            <person name="Cooney J.C."/>
            <person name="Kagawa T.F."/>
            <person name="Liu W."/>
            <person name="Song Y."/>
            <person name="Salvetti E."/>
            <person name="Wrobel A."/>
            <person name="Rasinkangas P."/>
            <person name="Parkhill J."/>
            <person name="Rea M.C."/>
            <person name="O'Sullivan O."/>
            <person name="Ritari J."/>
            <person name="Douillard F.P."/>
            <person name="Paul Ross R."/>
            <person name="Yang R."/>
            <person name="Briner A.E."/>
            <person name="Felis G.E."/>
            <person name="de Vos W.M."/>
            <person name="Barrangou R."/>
            <person name="Klaenhammer T.R."/>
            <person name="Caufield P.W."/>
            <person name="Cui Y."/>
            <person name="Zhang H."/>
            <person name="O'Toole P.W."/>
        </authorList>
    </citation>
    <scope>NUCLEOTIDE SEQUENCE [LARGE SCALE GENOMIC DNA]</scope>
    <source>
        <strain evidence="6 7">DSM 20634</strain>
    </source>
</reference>
<evidence type="ECO:0000259" key="3">
    <source>
        <dbReference type="PROSITE" id="PS51094"/>
    </source>
</evidence>
<dbReference type="PANTHER" id="PTHR30185:SF9">
    <property type="entry name" value="MANNITOL-SPECIFIC PHOSPHOTRANSFERASE ENZYME IIA COMPONENT"/>
    <property type="match status" value="1"/>
</dbReference>
<dbReference type="AlphaFoldDB" id="A0A0R2AFP4"/>
<dbReference type="RefSeq" id="WP_157060989.1">
    <property type="nucleotide sequence ID" value="NZ_AYYY01000002.1"/>
</dbReference>
<evidence type="ECO:0000256" key="1">
    <source>
        <dbReference type="ARBA" id="ARBA00022679"/>
    </source>
</evidence>
<organism evidence="6 7">
    <name type="scientific">Paucilactobacillus vaccinostercus DSM 20634</name>
    <dbReference type="NCBI Taxonomy" id="1423813"/>
    <lineage>
        <taxon>Bacteria</taxon>
        <taxon>Bacillati</taxon>
        <taxon>Bacillota</taxon>
        <taxon>Bacilli</taxon>
        <taxon>Lactobacillales</taxon>
        <taxon>Lactobacillaceae</taxon>
        <taxon>Paucilactobacillus</taxon>
    </lineage>
</organism>
<evidence type="ECO:0000313" key="6">
    <source>
        <dbReference type="EMBL" id="KRM62713.1"/>
    </source>
</evidence>
<dbReference type="Gene3D" id="3.40.50.2300">
    <property type="match status" value="1"/>
</dbReference>
<feature type="domain" description="PTS EIIA type-2" evidence="3">
    <location>
        <begin position="540"/>
        <end position="686"/>
    </location>
</feature>
<dbReference type="PROSITE" id="PS51094">
    <property type="entry name" value="PTS_EIIA_TYPE_2"/>
    <property type="match status" value="1"/>
</dbReference>
<comment type="caution">
    <text evidence="6">The sequence shown here is derived from an EMBL/GenBank/DDBJ whole genome shotgun (WGS) entry which is preliminary data.</text>
</comment>
<dbReference type="InterPro" id="IPR013011">
    <property type="entry name" value="PTS_EIIB_2"/>
</dbReference>
<evidence type="ECO:0000259" key="4">
    <source>
        <dbReference type="PROSITE" id="PS51099"/>
    </source>
</evidence>
<dbReference type="PATRIC" id="fig|1423813.3.peg.1444"/>
<sequence>MNFITNIDSIPHGRAILNLLQNTEHYITSLEIQEKLSISRRSFYYSLKKINTYLDHNHIEPIANLKGIGYYLTDNAKKNIKAANISISSDKNFSANEREILCIWNLINGQTISISNLMTLFNISNHTAITDLNKISIQLEHINLHLKQQNNGKTLVGSEVTKRKWVLEQLNNPVSPIHRVFHFNDDSLTKIDLSLKELEAWTQNFFTDNAHITLNKFITWLLNRLNNPEYLLTNIDKQFDITNSTVLHWANELLQQHHINNQFEPIFLSQILNTSQFSSINASSKKTLEIQDVAQKVIDKFNIVSGSNINSYSLVVALSTHLLSTLYRVTLGIKYTHPDLKTFLKKYHELFIFTKYAIHPFESYVGQKLSDDEISLIAIYFGGQLREISRKNRWNTDVMLVCSSGIGTSVLLKNQLTAKYPDVSFSEPLSIFQFENCPLDDVKLIISTISFDKDYGVPTLRVSPLLTEGDLKKIDNAILSSHHTATSNNPNADALIDIISEFARIEDFDKLREALNNYLNSSQKTSHPLSLNKPVNELQKILTTTNIVINDSPHAESWQYAIQHAFNNMLENHSISQSYVDKIIALTQQKGPYMYLGNGVFLAHAAPQDGVKEIGLSLYISKIPIALTTSNHPQKNVNIIIGLAPIDQSSHLKVLSELFQNIQNKDWLEHLKSATTVTQVLEQIKK</sequence>
<dbReference type="PROSITE" id="PS51099">
    <property type="entry name" value="PTS_EIIB_TYPE_2"/>
    <property type="match status" value="1"/>
</dbReference>
<gene>
    <name evidence="6" type="ORF">FC26_GL001418</name>
</gene>
<dbReference type="InterPro" id="IPR011608">
    <property type="entry name" value="PRD"/>
</dbReference>
<dbReference type="PANTHER" id="PTHR30185">
    <property type="entry name" value="CRYPTIC BETA-GLUCOSIDE BGL OPERON ANTITERMINATOR"/>
    <property type="match status" value="1"/>
</dbReference>
<accession>A0A0R2AFP4</accession>
<dbReference type="InterPro" id="IPR036388">
    <property type="entry name" value="WH-like_DNA-bd_sf"/>
</dbReference>
<evidence type="ECO:0000256" key="2">
    <source>
        <dbReference type="ARBA" id="ARBA00022737"/>
    </source>
</evidence>
<evidence type="ECO:0000313" key="7">
    <source>
        <dbReference type="Proteomes" id="UP000051733"/>
    </source>
</evidence>
<dbReference type="Gene3D" id="1.10.1790.10">
    <property type="entry name" value="PRD domain"/>
    <property type="match status" value="1"/>
</dbReference>